<dbReference type="Pfam" id="PF00097">
    <property type="entry name" value="zf-C3HC4"/>
    <property type="match status" value="1"/>
</dbReference>
<dbReference type="InterPro" id="IPR015877">
    <property type="entry name" value="MAT1_centre"/>
</dbReference>
<dbReference type="PROSITE" id="PS50089">
    <property type="entry name" value="ZF_RING_2"/>
    <property type="match status" value="1"/>
</dbReference>
<name>A0ABD3PC06_9STRA</name>
<evidence type="ECO:0000256" key="1">
    <source>
        <dbReference type="ARBA" id="ARBA00022723"/>
    </source>
</evidence>
<evidence type="ECO:0000256" key="5">
    <source>
        <dbReference type="SAM" id="MobiDB-lite"/>
    </source>
</evidence>
<organism evidence="7 8">
    <name type="scientific">Stephanodiscus triporus</name>
    <dbReference type="NCBI Taxonomy" id="2934178"/>
    <lineage>
        <taxon>Eukaryota</taxon>
        <taxon>Sar</taxon>
        <taxon>Stramenopiles</taxon>
        <taxon>Ochrophyta</taxon>
        <taxon>Bacillariophyta</taxon>
        <taxon>Coscinodiscophyceae</taxon>
        <taxon>Thalassiosirophycidae</taxon>
        <taxon>Stephanodiscales</taxon>
        <taxon>Stephanodiscaceae</taxon>
        <taxon>Stephanodiscus</taxon>
    </lineage>
</organism>
<evidence type="ECO:0000313" key="8">
    <source>
        <dbReference type="Proteomes" id="UP001530315"/>
    </source>
</evidence>
<dbReference type="Proteomes" id="UP001530315">
    <property type="component" value="Unassembled WGS sequence"/>
</dbReference>
<gene>
    <name evidence="7" type="ORF">ACHAW5_008334</name>
</gene>
<evidence type="ECO:0000256" key="4">
    <source>
        <dbReference type="PROSITE-ProRule" id="PRU00175"/>
    </source>
</evidence>
<sequence length="314" mass="35843">MEHDDIADDLNLFSCAICGLTEGDSSNLTTQNTLQTNATVGCGHQFCTSCVERELSRRKTFPCPICETIVKRVTLSTRTLDDVQCEKDTSWRRRILKIFNKAEKDFPTLLEYNNYLEEVEDIIFSIVNEEPNAEEAKAKVKAYEEANRSQIVIRQSQRADEERCIADRERTLVTQNALPRNRRIASEQREAERRKREFHEIEKAVSVAKQKFKKETTEVMLGERDQVSAEVAAAQMLGYRNELIRQQRGRGGQMPGAGPRVREPEGGLGKDKVTDREMYRKRQAAGGGVTSENIAVQERDWQLTVASLFARPRQ</sequence>
<dbReference type="SUPFAM" id="SSF57850">
    <property type="entry name" value="RING/U-box"/>
    <property type="match status" value="1"/>
</dbReference>
<evidence type="ECO:0000256" key="3">
    <source>
        <dbReference type="ARBA" id="ARBA00022833"/>
    </source>
</evidence>
<keyword evidence="1" id="KW-0479">Metal-binding</keyword>
<feature type="domain" description="RING-type" evidence="6">
    <location>
        <begin position="15"/>
        <end position="67"/>
    </location>
</feature>
<keyword evidence="8" id="KW-1185">Reference proteome</keyword>
<accession>A0ABD3PC06</accession>
<dbReference type="EMBL" id="JALLAZ020000895">
    <property type="protein sequence ID" value="KAL3785302.1"/>
    <property type="molecule type" value="Genomic_DNA"/>
</dbReference>
<dbReference type="AlphaFoldDB" id="A0ABD3PC06"/>
<feature type="compositionally biased region" description="Basic and acidic residues" evidence="5">
    <location>
        <begin position="260"/>
        <end position="280"/>
    </location>
</feature>
<feature type="region of interest" description="Disordered" evidence="5">
    <location>
        <begin position="248"/>
        <end position="291"/>
    </location>
</feature>
<comment type="caution">
    <text evidence="7">The sequence shown here is derived from an EMBL/GenBank/DDBJ whole genome shotgun (WGS) entry which is preliminary data.</text>
</comment>
<evidence type="ECO:0000256" key="2">
    <source>
        <dbReference type="ARBA" id="ARBA00022771"/>
    </source>
</evidence>
<dbReference type="InterPro" id="IPR001841">
    <property type="entry name" value="Znf_RING"/>
</dbReference>
<dbReference type="PANTHER" id="PTHR12683:SF13">
    <property type="entry name" value="CDK-ACTIVATING KINASE ASSEMBLY FACTOR MAT1"/>
    <property type="match status" value="1"/>
</dbReference>
<dbReference type="CDD" id="cd16449">
    <property type="entry name" value="RING-HC"/>
    <property type="match status" value="1"/>
</dbReference>
<keyword evidence="3" id="KW-0862">Zinc</keyword>
<dbReference type="InterPro" id="IPR013083">
    <property type="entry name" value="Znf_RING/FYVE/PHD"/>
</dbReference>
<protein>
    <recommendedName>
        <fullName evidence="6">RING-type domain-containing protein</fullName>
    </recommendedName>
</protein>
<dbReference type="PROSITE" id="PS00518">
    <property type="entry name" value="ZF_RING_1"/>
    <property type="match status" value="1"/>
</dbReference>
<dbReference type="SMART" id="SM00184">
    <property type="entry name" value="RING"/>
    <property type="match status" value="1"/>
</dbReference>
<dbReference type="InterPro" id="IPR018957">
    <property type="entry name" value="Znf_C3HC4_RING-type"/>
</dbReference>
<dbReference type="InterPro" id="IPR017907">
    <property type="entry name" value="Znf_RING_CS"/>
</dbReference>
<evidence type="ECO:0000259" key="6">
    <source>
        <dbReference type="PROSITE" id="PS50089"/>
    </source>
</evidence>
<proteinExistence type="predicted"/>
<dbReference type="PANTHER" id="PTHR12683">
    <property type="entry name" value="CDK-ACTIVATING KINASE ASSEMBLY FACTOR MAT1"/>
    <property type="match status" value="1"/>
</dbReference>
<dbReference type="GO" id="GO:0008270">
    <property type="term" value="F:zinc ion binding"/>
    <property type="evidence" value="ECO:0007669"/>
    <property type="project" value="UniProtKB-KW"/>
</dbReference>
<evidence type="ECO:0000313" key="7">
    <source>
        <dbReference type="EMBL" id="KAL3785302.1"/>
    </source>
</evidence>
<keyword evidence="2 4" id="KW-0863">Zinc-finger</keyword>
<dbReference type="Gene3D" id="3.30.40.10">
    <property type="entry name" value="Zinc/RING finger domain, C3HC4 (zinc finger)"/>
    <property type="match status" value="1"/>
</dbReference>
<dbReference type="Pfam" id="PF06391">
    <property type="entry name" value="MAT1"/>
    <property type="match status" value="1"/>
</dbReference>
<reference evidence="7 8" key="1">
    <citation type="submission" date="2024-10" db="EMBL/GenBank/DDBJ databases">
        <title>Updated reference genomes for cyclostephanoid diatoms.</title>
        <authorList>
            <person name="Roberts W.R."/>
            <person name="Alverson A.J."/>
        </authorList>
    </citation>
    <scope>NUCLEOTIDE SEQUENCE [LARGE SCALE GENOMIC DNA]</scope>
    <source>
        <strain evidence="7 8">AJA276-08</strain>
    </source>
</reference>